<dbReference type="Pfam" id="PF16299">
    <property type="entry name" value="DUF4941"/>
    <property type="match status" value="1"/>
</dbReference>
<dbReference type="InterPro" id="IPR032547">
    <property type="entry name" value="DUF4941"/>
</dbReference>
<organism evidence="1 2">
    <name type="scientific">Thermosipho affectus</name>
    <dbReference type="NCBI Taxonomy" id="660294"/>
    <lineage>
        <taxon>Bacteria</taxon>
        <taxon>Thermotogati</taxon>
        <taxon>Thermotogota</taxon>
        <taxon>Thermotogae</taxon>
        <taxon>Thermotogales</taxon>
        <taxon>Fervidobacteriaceae</taxon>
        <taxon>Thermosipho</taxon>
    </lineage>
</organism>
<dbReference type="RefSeq" id="WP_077197689.1">
    <property type="nucleotide sequence ID" value="NZ_LBFC01000001.1"/>
</dbReference>
<protein>
    <submittedName>
        <fullName evidence="1">Uncharacterized protein</fullName>
    </submittedName>
</protein>
<reference evidence="1 2" key="1">
    <citation type="submission" date="2015-06" db="EMBL/GenBank/DDBJ databases">
        <title>Genome sequencing of Thermotogales isolates from hydrothermal vents.</title>
        <authorList>
            <person name="Haverkamp T.H."/>
            <person name="Kublanov I.V."/>
            <person name="Nesbo C.L."/>
        </authorList>
    </citation>
    <scope>NUCLEOTIDE SEQUENCE [LARGE SCALE GENOMIC DNA]</scope>
    <source>
        <strain evidence="2">ik275mar</strain>
    </source>
</reference>
<evidence type="ECO:0000313" key="1">
    <source>
        <dbReference type="EMBL" id="ONN28132.1"/>
    </source>
</evidence>
<evidence type="ECO:0000313" key="2">
    <source>
        <dbReference type="Proteomes" id="UP000242616"/>
    </source>
</evidence>
<proteinExistence type="predicted"/>
<dbReference type="Proteomes" id="UP000242616">
    <property type="component" value="Unassembled WGS sequence"/>
</dbReference>
<dbReference type="EMBL" id="LBFC01000001">
    <property type="protein sequence ID" value="ONN28132.1"/>
    <property type="molecule type" value="Genomic_DNA"/>
</dbReference>
<accession>A0ABX3ILP6</accession>
<comment type="caution">
    <text evidence="1">The sequence shown here is derived from an EMBL/GenBank/DDBJ whole genome shotgun (WGS) entry which is preliminary data.</text>
</comment>
<sequence length="298" mass="35036">MRRLSVLLVFVAIISFAFNISYGGRSIKIEEIDFDSTYALLNDYSNFLRVESPSTGAISSFKYIEWKGKFVSFSRNVLVLDEKPVEEVSIEDIFKFFDIPFRKDEKSYRLPDMIISKVVDFRSYIQFDYNGEYKLEISKNEDLLKVYSQGLIYYDDSLFEKGAIIFSKKIDLNFEMEINKLPGRVIIQFFREYNIDNLIVKVFGEKIDSYDSKSFALVFKDSNLNIIFVPNYSPDFDGKDWKIFSISEKIGKVTSKRFKLKIYYLPFVQLPKDLPGIIIFAPKETWNDIKKFIEEEIM</sequence>
<name>A0ABX3ILP6_9BACT</name>
<keyword evidence="2" id="KW-1185">Reference proteome</keyword>
<gene>
    <name evidence="1" type="ORF">XJ44_00250</name>
</gene>